<dbReference type="Proteomes" id="UP001187531">
    <property type="component" value="Unassembled WGS sequence"/>
</dbReference>
<dbReference type="PANTHER" id="PTHR44858:SF1">
    <property type="entry name" value="UDP-N-ACETYLGLUCOSAMINE--PEPTIDE N-ACETYLGLUCOSAMINYLTRANSFERASE SPINDLY-RELATED"/>
    <property type="match status" value="1"/>
</dbReference>
<proteinExistence type="predicted"/>
<gene>
    <name evidence="6" type="ORF">QYM36_019585</name>
</gene>
<feature type="region of interest" description="Disordered" evidence="4">
    <location>
        <begin position="923"/>
        <end position="945"/>
    </location>
</feature>
<dbReference type="Pfam" id="PF13432">
    <property type="entry name" value="TPR_16"/>
    <property type="match status" value="1"/>
</dbReference>
<keyword evidence="2 3" id="KW-0802">TPR repeat</keyword>
<keyword evidence="1" id="KW-0677">Repeat</keyword>
<name>A0AA88KZ84_ARTSF</name>
<dbReference type="PROSITE" id="PS51257">
    <property type="entry name" value="PROKAR_LIPOPROTEIN"/>
    <property type="match status" value="1"/>
</dbReference>
<evidence type="ECO:0000256" key="4">
    <source>
        <dbReference type="SAM" id="MobiDB-lite"/>
    </source>
</evidence>
<evidence type="ECO:0000256" key="3">
    <source>
        <dbReference type="PROSITE-ProRule" id="PRU00339"/>
    </source>
</evidence>
<accession>A0AA88KZ84</accession>
<keyword evidence="5" id="KW-0732">Signal</keyword>
<dbReference type="Pfam" id="PF13176">
    <property type="entry name" value="TPR_7"/>
    <property type="match status" value="1"/>
</dbReference>
<dbReference type="InterPro" id="IPR011990">
    <property type="entry name" value="TPR-like_helical_dom_sf"/>
</dbReference>
<evidence type="ECO:0000256" key="2">
    <source>
        <dbReference type="ARBA" id="ARBA00022803"/>
    </source>
</evidence>
<reference evidence="6" key="1">
    <citation type="submission" date="2023-07" db="EMBL/GenBank/DDBJ databases">
        <title>Chromosome-level genome assembly of Artemia franciscana.</title>
        <authorList>
            <person name="Jo E."/>
        </authorList>
    </citation>
    <scope>NUCLEOTIDE SEQUENCE</scope>
    <source>
        <tissue evidence="6">Whole body</tissue>
    </source>
</reference>
<dbReference type="AlphaFoldDB" id="A0AA88KZ84"/>
<dbReference type="Gene3D" id="1.25.40.10">
    <property type="entry name" value="Tetratricopeptide repeat domain"/>
    <property type="match status" value="3"/>
</dbReference>
<evidence type="ECO:0000256" key="5">
    <source>
        <dbReference type="SAM" id="SignalP"/>
    </source>
</evidence>
<dbReference type="InterPro" id="IPR025566">
    <property type="entry name" value="DUF4331"/>
</dbReference>
<evidence type="ECO:0000256" key="1">
    <source>
        <dbReference type="ARBA" id="ARBA00022737"/>
    </source>
</evidence>
<dbReference type="InterPro" id="IPR050498">
    <property type="entry name" value="Ycf3"/>
</dbReference>
<dbReference type="PANTHER" id="PTHR44858">
    <property type="entry name" value="TETRATRICOPEPTIDE REPEAT PROTEIN 6"/>
    <property type="match status" value="1"/>
</dbReference>
<protein>
    <recommendedName>
        <fullName evidence="8">Tetratricopeptide repeat protein</fullName>
    </recommendedName>
</protein>
<dbReference type="SUPFAM" id="SSF48452">
    <property type="entry name" value="TPR-like"/>
    <property type="match status" value="2"/>
</dbReference>
<feature type="region of interest" description="Disordered" evidence="4">
    <location>
        <begin position="593"/>
        <end position="613"/>
    </location>
</feature>
<evidence type="ECO:0008006" key="8">
    <source>
        <dbReference type="Google" id="ProtNLM"/>
    </source>
</evidence>
<feature type="signal peptide" evidence="5">
    <location>
        <begin position="1"/>
        <end position="23"/>
    </location>
</feature>
<feature type="repeat" description="TPR" evidence="3">
    <location>
        <begin position="152"/>
        <end position="185"/>
    </location>
</feature>
<dbReference type="Pfam" id="PF14559">
    <property type="entry name" value="TPR_19"/>
    <property type="match status" value="1"/>
</dbReference>
<dbReference type="InterPro" id="IPR019734">
    <property type="entry name" value="TPR_rpt"/>
</dbReference>
<keyword evidence="7" id="KW-1185">Reference proteome</keyword>
<comment type="caution">
    <text evidence="6">The sequence shown here is derived from an EMBL/GenBank/DDBJ whole genome shotgun (WGS) entry which is preliminary data.</text>
</comment>
<organism evidence="6 7">
    <name type="scientific">Artemia franciscana</name>
    <name type="common">Brine shrimp</name>
    <name type="synonym">Artemia sanfranciscana</name>
    <dbReference type="NCBI Taxonomy" id="6661"/>
    <lineage>
        <taxon>Eukaryota</taxon>
        <taxon>Metazoa</taxon>
        <taxon>Ecdysozoa</taxon>
        <taxon>Arthropoda</taxon>
        <taxon>Crustacea</taxon>
        <taxon>Branchiopoda</taxon>
        <taxon>Anostraca</taxon>
        <taxon>Artemiidae</taxon>
        <taxon>Artemia</taxon>
    </lineage>
</organism>
<dbReference type="Pfam" id="PF14224">
    <property type="entry name" value="DUF4331"/>
    <property type="match status" value="1"/>
</dbReference>
<evidence type="ECO:0000313" key="6">
    <source>
        <dbReference type="EMBL" id="KAK2701775.1"/>
    </source>
</evidence>
<dbReference type="SMART" id="SM00028">
    <property type="entry name" value="TPR"/>
    <property type="match status" value="5"/>
</dbReference>
<evidence type="ECO:0000313" key="7">
    <source>
        <dbReference type="Proteomes" id="UP001187531"/>
    </source>
</evidence>
<dbReference type="PROSITE" id="PS50005">
    <property type="entry name" value="TPR"/>
    <property type="match status" value="2"/>
</dbReference>
<dbReference type="EMBL" id="JAVRJZ010001763">
    <property type="protein sequence ID" value="KAK2701775.1"/>
    <property type="molecule type" value="Genomic_DNA"/>
</dbReference>
<feature type="chain" id="PRO_5041684708" description="Tetratricopeptide repeat protein" evidence="5">
    <location>
        <begin position="24"/>
        <end position="945"/>
    </location>
</feature>
<sequence>MKRTSDGLRVLFAMGIIFSLAACENNSQSNQSTSTFQANHIATNDACSIALVPHQGTDNSDLEIIRRQKQLKTDLDPVPYLERLGWAYVNKARTSFDPGYYHLADQTAQCIDANKAGTAESLLLRGHVAHNLHQFRSAEKIARELVTKRGLWFDHGLLGDVLMDQGKLDEAINTYQKMMDLRPGPQAFTRAAHVRWLKGDLSGAIEMMRIATRSSDPRTPESAAWANVRLGLYLLQTGEYKKAAALFAVSLALSPDYAPALLGQGRLLLAQGRAEDAVKPLTLAAQLNPLPEYQWTLIDSLRLTGDHEQADAIESSLDHNGDKEDPRTYALYLATIDEKQMTALELAQKELDVRKDVFTLDTLAWALNAAGQPERAYPYMKQALREGTQDARLFYHAGVIAHANDNIEEAQEWFSKVLPFKQMLLPSERDEFDREIVAVDLKSHLSSLTWNIRITAIAASLVFASGSASASSHMDAPLITLDPAANTTDLYAFVDQDENGEKNLVVALGVYPFEEPCIGPNKYNFDDDVRYAIHIALGDDVRKGRRTMSYRFEFDTKYKNENTILQSYLGVVNDVDDANQNLTQTYKITLDDRRSGHSRHSTVGNGVVPPNNQGIATPFYNQGDDGENPAKGGVATEAELDRYTAQSVFEFDKGYRAFAGQRDDGFYGDIQAIFDLLQLRADAKDSQGGFNLHMMALEIPLDQIGGDQQIVGVYATTERLQHRILRQKGDKNRGQHIQVGRQGNPLFNEALVAIADKDLYSRTRAKNDKRLFTKYAETPELAALLNALVVPGTGLNPAQESGRDDLVAIYIPDLIKVDLSTGPARLAGGGADHPTNPDDDGFSSLGVFGGDVLTSSVQDGLPGFPQGTIPGGWPNGRRFGDDVIDIAVTAVLSTLPPLALVVQGPAGDGVNQNDMVYNKVFPYESTPQNGRNHRHHGDVADMQDL</sequence>
<feature type="repeat" description="TPR" evidence="3">
    <location>
        <begin position="224"/>
        <end position="257"/>
    </location>
</feature>